<dbReference type="STRING" id="1313304.CALK_1675"/>
<dbReference type="EMBL" id="ASJR01000013">
    <property type="protein sequence ID" value="ERP31471.1"/>
    <property type="molecule type" value="Genomic_DNA"/>
</dbReference>
<dbReference type="eggNOG" id="COG0438">
    <property type="taxonomic scope" value="Bacteria"/>
</dbReference>
<dbReference type="SUPFAM" id="SSF53756">
    <property type="entry name" value="UDP-Glycosyltransferase/glycogen phosphorylase"/>
    <property type="match status" value="1"/>
</dbReference>
<accession>U7D7C0</accession>
<organism evidence="1 2">
    <name type="scientific">Chitinivibrio alkaliphilus ACht1</name>
    <dbReference type="NCBI Taxonomy" id="1313304"/>
    <lineage>
        <taxon>Bacteria</taxon>
        <taxon>Pseudomonadati</taxon>
        <taxon>Fibrobacterota</taxon>
        <taxon>Chitinivibrionia</taxon>
        <taxon>Chitinivibrionales</taxon>
        <taxon>Chitinivibrionaceae</taxon>
        <taxon>Chitinivibrio</taxon>
    </lineage>
</organism>
<keyword evidence="2" id="KW-1185">Reference proteome</keyword>
<dbReference type="RefSeq" id="WP_022637120.1">
    <property type="nucleotide sequence ID" value="NZ_ASJR01000013.1"/>
</dbReference>
<evidence type="ECO:0000313" key="1">
    <source>
        <dbReference type="EMBL" id="ERP31471.1"/>
    </source>
</evidence>
<dbReference type="GO" id="GO:0016740">
    <property type="term" value="F:transferase activity"/>
    <property type="evidence" value="ECO:0007669"/>
    <property type="project" value="UniProtKB-KW"/>
</dbReference>
<gene>
    <name evidence="1" type="ORF">CALK_1675</name>
</gene>
<sequence>MERIFRSVLPAVEKVYVYPHIEKSSRHNPYLSLLYAQTTLPVYSANPLFPRYLCSPQTTIMHYHWLSFASLTGLIKLCIKVLPLILFVHRGGKIIWTVHNSEPHEGKYRRANYLLRKYAAHRVSRLVVHTEEARKEVSHLFSIPSSHIALCPHPAYPVEPLAQETARHLLTSLLTSPIPRGKLLILMYGYIAPYKGILPVVSCLQNHRFVHLIIAGKVKDPAYYRTLCSIAERGGNTTIIPRFISSEEEQILFSSADYILFNFSKILSSGSFILAKSYQRPCLVRADLPMAHQISNEDILFTDEEDLCTRIQEVLP</sequence>
<keyword evidence="1" id="KW-0808">Transferase</keyword>
<evidence type="ECO:0000313" key="2">
    <source>
        <dbReference type="Proteomes" id="UP000017148"/>
    </source>
</evidence>
<dbReference type="Proteomes" id="UP000017148">
    <property type="component" value="Unassembled WGS sequence"/>
</dbReference>
<proteinExistence type="predicted"/>
<dbReference type="AlphaFoldDB" id="U7D7C0"/>
<name>U7D7C0_9BACT</name>
<reference evidence="1 2" key="1">
    <citation type="journal article" date="2013" name="Environ. Microbiol.">
        <title>Genome analysis of Chitinivibrio alkaliphilus gen. nov., sp. nov., a novel extremely haloalkaliphilic anaerobic chitinolytic bacterium from the candidate phylum Termite Group 3.</title>
        <authorList>
            <person name="Sorokin D.Y."/>
            <person name="Gumerov V.M."/>
            <person name="Rakitin A.L."/>
            <person name="Beletsky A.V."/>
            <person name="Damste J.S."/>
            <person name="Muyzer G."/>
            <person name="Mardanov A.V."/>
            <person name="Ravin N.V."/>
        </authorList>
    </citation>
    <scope>NUCLEOTIDE SEQUENCE [LARGE SCALE GENOMIC DNA]</scope>
    <source>
        <strain evidence="1 2">ACht1</strain>
    </source>
</reference>
<protein>
    <submittedName>
        <fullName evidence="1">Glycosyltransferase, GT1 family</fullName>
    </submittedName>
</protein>
<comment type="caution">
    <text evidence="1">The sequence shown here is derived from an EMBL/GenBank/DDBJ whole genome shotgun (WGS) entry which is preliminary data.</text>
</comment>
<dbReference type="OrthoDB" id="9765330at2"/>
<dbReference type="Gene3D" id="3.40.50.2000">
    <property type="entry name" value="Glycogen Phosphorylase B"/>
    <property type="match status" value="2"/>
</dbReference>